<feature type="domain" description="DUF11" evidence="2">
    <location>
        <begin position="55"/>
        <end position="111"/>
    </location>
</feature>
<evidence type="ECO:0000259" key="2">
    <source>
        <dbReference type="Pfam" id="PF01345"/>
    </source>
</evidence>
<dbReference type="KEGG" id="slan:GV829_10895"/>
<name>A0A6M4AVZ0_9SPHN</name>
<sequence>MIRKFIPFFAAIAALGAVPAAAQATANAVAINSDVLVERTVTDPSGRSQTTLEEPATVVPGDRLVFVLRYRNNGAQPATDFVVTNPLPAAVAFDSTSDAFATVSVDGGATWGPLASLTVTEADGTSRPARADEVTHVRWAFTQPIPAGEAGRLMFRGVVK</sequence>
<keyword evidence="4" id="KW-1185">Reference proteome</keyword>
<feature type="chain" id="PRO_5027099367" evidence="1">
    <location>
        <begin position="23"/>
        <end position="160"/>
    </location>
</feature>
<gene>
    <name evidence="3" type="ORF">GV829_10895</name>
</gene>
<evidence type="ECO:0000313" key="3">
    <source>
        <dbReference type="EMBL" id="QJQ32886.1"/>
    </source>
</evidence>
<dbReference type="RefSeq" id="WP_169946597.1">
    <property type="nucleotide sequence ID" value="NZ_CP053015.1"/>
</dbReference>
<dbReference type="SUPFAM" id="SSF50939">
    <property type="entry name" value="Sialidases"/>
    <property type="match status" value="1"/>
</dbReference>
<accession>A0A6M4AVZ0</accession>
<organism evidence="3 4">
    <name type="scientific">Sphingomonas lacunae</name>
    <dbReference type="NCBI Taxonomy" id="2698828"/>
    <lineage>
        <taxon>Bacteria</taxon>
        <taxon>Pseudomonadati</taxon>
        <taxon>Pseudomonadota</taxon>
        <taxon>Alphaproteobacteria</taxon>
        <taxon>Sphingomonadales</taxon>
        <taxon>Sphingomonadaceae</taxon>
        <taxon>Sphingomonas</taxon>
    </lineage>
</organism>
<reference evidence="3 4" key="1">
    <citation type="submission" date="2020-01" db="EMBL/GenBank/DDBJ databases">
        <title>Sphingomonas sp. strain CSW-10.</title>
        <authorList>
            <person name="Chen W.-M."/>
        </authorList>
    </citation>
    <scope>NUCLEOTIDE SEQUENCE [LARGE SCALE GENOMIC DNA]</scope>
    <source>
        <strain evidence="3 4">CSW-10</strain>
    </source>
</reference>
<evidence type="ECO:0000313" key="4">
    <source>
        <dbReference type="Proteomes" id="UP000503018"/>
    </source>
</evidence>
<evidence type="ECO:0000256" key="1">
    <source>
        <dbReference type="SAM" id="SignalP"/>
    </source>
</evidence>
<dbReference type="InterPro" id="IPR036278">
    <property type="entry name" value="Sialidase_sf"/>
</dbReference>
<dbReference type="AlphaFoldDB" id="A0A6M4AVZ0"/>
<dbReference type="EMBL" id="CP053015">
    <property type="protein sequence ID" value="QJQ32886.1"/>
    <property type="molecule type" value="Genomic_DNA"/>
</dbReference>
<keyword evidence="1" id="KW-0732">Signal</keyword>
<dbReference type="NCBIfam" id="TIGR01451">
    <property type="entry name" value="B_ant_repeat"/>
    <property type="match status" value="1"/>
</dbReference>
<dbReference type="Proteomes" id="UP000503018">
    <property type="component" value="Chromosome"/>
</dbReference>
<dbReference type="InterPro" id="IPR047589">
    <property type="entry name" value="DUF11_rpt"/>
</dbReference>
<dbReference type="Pfam" id="PF01345">
    <property type="entry name" value="DUF11"/>
    <property type="match status" value="1"/>
</dbReference>
<protein>
    <submittedName>
        <fullName evidence="3">DUF11 domain-containing protein</fullName>
    </submittedName>
</protein>
<proteinExistence type="predicted"/>
<feature type="signal peptide" evidence="1">
    <location>
        <begin position="1"/>
        <end position="22"/>
    </location>
</feature>
<dbReference type="InterPro" id="IPR001434">
    <property type="entry name" value="OmcB-like_DUF11"/>
</dbReference>